<organism evidence="1 2">
    <name type="scientific">Apiospora saccharicola</name>
    <dbReference type="NCBI Taxonomy" id="335842"/>
    <lineage>
        <taxon>Eukaryota</taxon>
        <taxon>Fungi</taxon>
        <taxon>Dikarya</taxon>
        <taxon>Ascomycota</taxon>
        <taxon>Pezizomycotina</taxon>
        <taxon>Sordariomycetes</taxon>
        <taxon>Xylariomycetidae</taxon>
        <taxon>Amphisphaeriales</taxon>
        <taxon>Apiosporaceae</taxon>
        <taxon>Apiospora</taxon>
    </lineage>
</organism>
<keyword evidence="2" id="KW-1185">Reference proteome</keyword>
<dbReference type="Proteomes" id="UP001446871">
    <property type="component" value="Unassembled WGS sequence"/>
</dbReference>
<comment type="caution">
    <text evidence="1">The sequence shown here is derived from an EMBL/GenBank/DDBJ whole genome shotgun (WGS) entry which is preliminary data.</text>
</comment>
<evidence type="ECO:0000313" key="1">
    <source>
        <dbReference type="EMBL" id="KAK8072642.1"/>
    </source>
</evidence>
<sequence length="499" mass="56828">MPGAVNILSIPNELLGQIFDAVEEKASLAAAARTCHGLRDFAEARLYSYLKLETREALEVLGKLVKSRPQRAGFLRLLDLVFATPDYDNDRVGVTTAATLTSYPNIRSLTIESPRCNARSREEPSEWGTDWPADMAFYQELFESASLLSEPSVKGGPFQNLTSLTLHWSGATDRTWYTTPSCPVFLMPNLERLELSCVVVRYTERDRELQRFEGKTNLKALMFTQSIVDSDSLDTLLRLPKELLCLELYEAAGLMEGVWPRHQPIRLSSNSVRQLSLSIQSLRLPSDLSMPYFELDLSALPSLESLQAGPFVGSFHGRRKRRWPLIGQLPRNLAFLRLSGFDARAISRSNTILSDFRIEDLLSNREGDGRRLSIILDMTIPHPSGQHRQSWHWRNRMRAMIEEFAMSIGELQPSKEEAGLGKGEECGFELQVTTARQVRFVPPYLYREKRPQRVVRYCSSRPEHDRFLARPCFEETGLPEDEADLHEQDTNVIEMFAIE</sequence>
<dbReference type="SUPFAM" id="SSF52047">
    <property type="entry name" value="RNI-like"/>
    <property type="match status" value="1"/>
</dbReference>
<proteinExistence type="predicted"/>
<dbReference type="EMBL" id="JAQQWM010000003">
    <property type="protein sequence ID" value="KAK8072642.1"/>
    <property type="molecule type" value="Genomic_DNA"/>
</dbReference>
<reference evidence="1 2" key="1">
    <citation type="submission" date="2023-01" db="EMBL/GenBank/DDBJ databases">
        <title>Analysis of 21 Apiospora genomes using comparative genomics revels a genus with tremendous synthesis potential of carbohydrate active enzymes and secondary metabolites.</title>
        <authorList>
            <person name="Sorensen T."/>
        </authorList>
    </citation>
    <scope>NUCLEOTIDE SEQUENCE [LARGE SCALE GENOMIC DNA]</scope>
    <source>
        <strain evidence="1 2">CBS 83171</strain>
    </source>
</reference>
<accession>A0ABR1VN95</accession>
<evidence type="ECO:0008006" key="3">
    <source>
        <dbReference type="Google" id="ProtNLM"/>
    </source>
</evidence>
<name>A0ABR1VN95_9PEZI</name>
<evidence type="ECO:0000313" key="2">
    <source>
        <dbReference type="Proteomes" id="UP001446871"/>
    </source>
</evidence>
<protein>
    <recommendedName>
        <fullName evidence="3">F-box domain-containing protein</fullName>
    </recommendedName>
</protein>
<gene>
    <name evidence="1" type="ORF">PG996_005990</name>
</gene>